<feature type="non-terminal residue" evidence="2">
    <location>
        <position position="76"/>
    </location>
</feature>
<feature type="region of interest" description="Disordered" evidence="1">
    <location>
        <begin position="1"/>
        <end position="26"/>
    </location>
</feature>
<accession>A0A0B6Y2N9</accession>
<evidence type="ECO:0000256" key="1">
    <source>
        <dbReference type="SAM" id="MobiDB-lite"/>
    </source>
</evidence>
<reference evidence="2" key="1">
    <citation type="submission" date="2014-12" db="EMBL/GenBank/DDBJ databases">
        <title>Insight into the proteome of Arion vulgaris.</title>
        <authorList>
            <person name="Aradska J."/>
            <person name="Bulat T."/>
            <person name="Smidak R."/>
            <person name="Sarate P."/>
            <person name="Gangsoo J."/>
            <person name="Sialana F."/>
            <person name="Bilban M."/>
            <person name="Lubec G."/>
        </authorList>
    </citation>
    <scope>NUCLEOTIDE SEQUENCE</scope>
    <source>
        <tissue evidence="2">Skin</tissue>
    </source>
</reference>
<proteinExistence type="predicted"/>
<feature type="compositionally biased region" description="Polar residues" evidence="1">
    <location>
        <begin position="15"/>
        <end position="26"/>
    </location>
</feature>
<dbReference type="AlphaFoldDB" id="A0A0B6Y2N9"/>
<dbReference type="EMBL" id="HACG01003519">
    <property type="protein sequence ID" value="CEK50384.1"/>
    <property type="molecule type" value="Transcribed_RNA"/>
</dbReference>
<name>A0A0B6Y2N9_9EUPU</name>
<organism evidence="2">
    <name type="scientific">Arion vulgaris</name>
    <dbReference type="NCBI Taxonomy" id="1028688"/>
    <lineage>
        <taxon>Eukaryota</taxon>
        <taxon>Metazoa</taxon>
        <taxon>Spiralia</taxon>
        <taxon>Lophotrochozoa</taxon>
        <taxon>Mollusca</taxon>
        <taxon>Gastropoda</taxon>
        <taxon>Heterobranchia</taxon>
        <taxon>Euthyneura</taxon>
        <taxon>Panpulmonata</taxon>
        <taxon>Eupulmonata</taxon>
        <taxon>Stylommatophora</taxon>
        <taxon>Helicina</taxon>
        <taxon>Arionoidea</taxon>
        <taxon>Arionidae</taxon>
        <taxon>Arion</taxon>
    </lineage>
</organism>
<protein>
    <submittedName>
        <fullName evidence="2">Uncharacterized protein</fullName>
    </submittedName>
</protein>
<gene>
    <name evidence="2" type="primary">ORF10608</name>
</gene>
<evidence type="ECO:0000313" key="2">
    <source>
        <dbReference type="EMBL" id="CEK50384.1"/>
    </source>
</evidence>
<sequence length="76" mass="8374">MQYVVSSPRHRPQNREQITGNGSLPSSTNCDKTYTVEDAIESIGLGWFQVKIFVVGKIITAADAMEMMMLAVLSPL</sequence>